<feature type="signal peptide" evidence="2">
    <location>
        <begin position="1"/>
        <end position="24"/>
    </location>
</feature>
<gene>
    <name evidence="3" type="ORF">PMAYCL1PPCAC_14186</name>
</gene>
<feature type="chain" id="PRO_5042858150" description="G protein-coupled receptor" evidence="2">
    <location>
        <begin position="25"/>
        <end position="76"/>
    </location>
</feature>
<comment type="caution">
    <text evidence="3">The sequence shown here is derived from an EMBL/GenBank/DDBJ whole genome shotgun (WGS) entry which is preliminary data.</text>
</comment>
<evidence type="ECO:0000256" key="2">
    <source>
        <dbReference type="SAM" id="SignalP"/>
    </source>
</evidence>
<evidence type="ECO:0000313" key="4">
    <source>
        <dbReference type="Proteomes" id="UP001328107"/>
    </source>
</evidence>
<keyword evidence="4" id="KW-1185">Reference proteome</keyword>
<dbReference type="EMBL" id="BTRK01000003">
    <property type="protein sequence ID" value="GMR43991.1"/>
    <property type="molecule type" value="Genomic_DNA"/>
</dbReference>
<proteinExistence type="predicted"/>
<feature type="transmembrane region" description="Helical" evidence="1">
    <location>
        <begin position="48"/>
        <end position="67"/>
    </location>
</feature>
<keyword evidence="1" id="KW-1133">Transmembrane helix</keyword>
<dbReference type="Proteomes" id="UP001328107">
    <property type="component" value="Unassembled WGS sequence"/>
</dbReference>
<protein>
    <recommendedName>
        <fullName evidence="5">G protein-coupled receptor</fullName>
    </recommendedName>
</protein>
<accession>A0AAN4ZRW7</accession>
<keyword evidence="1" id="KW-0472">Membrane</keyword>
<sequence>MYHSFAMLVTQFSSFLLSVAVTLAAPVPPSPSEGVSVAELHEDVKYFRVIVLFISITLIFGCSRFAFDLYLDSKRS</sequence>
<evidence type="ECO:0000256" key="1">
    <source>
        <dbReference type="SAM" id="Phobius"/>
    </source>
</evidence>
<evidence type="ECO:0000313" key="3">
    <source>
        <dbReference type="EMBL" id="GMR43991.1"/>
    </source>
</evidence>
<organism evidence="3 4">
    <name type="scientific">Pristionchus mayeri</name>
    <dbReference type="NCBI Taxonomy" id="1317129"/>
    <lineage>
        <taxon>Eukaryota</taxon>
        <taxon>Metazoa</taxon>
        <taxon>Ecdysozoa</taxon>
        <taxon>Nematoda</taxon>
        <taxon>Chromadorea</taxon>
        <taxon>Rhabditida</taxon>
        <taxon>Rhabditina</taxon>
        <taxon>Diplogasteromorpha</taxon>
        <taxon>Diplogasteroidea</taxon>
        <taxon>Neodiplogasteridae</taxon>
        <taxon>Pristionchus</taxon>
    </lineage>
</organism>
<name>A0AAN4ZRW7_9BILA</name>
<dbReference type="AlphaFoldDB" id="A0AAN4ZRW7"/>
<keyword evidence="2" id="KW-0732">Signal</keyword>
<keyword evidence="1" id="KW-0812">Transmembrane</keyword>
<reference evidence="4" key="1">
    <citation type="submission" date="2022-10" db="EMBL/GenBank/DDBJ databases">
        <title>Genome assembly of Pristionchus species.</title>
        <authorList>
            <person name="Yoshida K."/>
            <person name="Sommer R.J."/>
        </authorList>
    </citation>
    <scope>NUCLEOTIDE SEQUENCE [LARGE SCALE GENOMIC DNA]</scope>
    <source>
        <strain evidence="4">RS5460</strain>
    </source>
</reference>
<evidence type="ECO:0008006" key="5">
    <source>
        <dbReference type="Google" id="ProtNLM"/>
    </source>
</evidence>